<dbReference type="Proteomes" id="UP000015520">
    <property type="component" value="Unassembled WGS sequence"/>
</dbReference>
<keyword evidence="3" id="KW-0186">Copper</keyword>
<dbReference type="InterPro" id="IPR006376">
    <property type="entry name" value="Cu-R_CopA"/>
</dbReference>
<keyword evidence="1" id="KW-0479">Metal-binding</keyword>
<dbReference type="InterPro" id="IPR011706">
    <property type="entry name" value="Cu-oxidase_C"/>
</dbReference>
<dbReference type="InterPro" id="IPR045087">
    <property type="entry name" value="Cu-oxidase_fam"/>
</dbReference>
<dbReference type="Pfam" id="PF00394">
    <property type="entry name" value="Cu-oxidase"/>
    <property type="match status" value="1"/>
</dbReference>
<dbReference type="InterPro" id="IPR034282">
    <property type="entry name" value="CuRO_2_CopA"/>
</dbReference>
<sequence length="583" mass="66053">MTHKTSNPSRRVFVKGVVATSLMASSALTLNATTKISQRKETEELSGSEFHLTIDKIQVNITGKPAFATAVNSMLSGPTLRWREGDEITINVTNNLSEDSSIHWHGIILPPHMDGVPGISFDGIKPGATFTYKFTVVQSGTFWYHSHSGFQEQTGIYGAIIIEPKEEILQYDREYVISLSDWSDEKPDSIYRKLKISADYYNFKQRTVGDFFDEVKELGFLEAFSQRKMWNEMAMTDRDLSDVTGYTYTYLMNGQNPATNFKALFKNKEKIRLRFINSSAMTFFDVRIPGLKMSVVASDGNYVQPVLVDEFRIGVAETYDVIVEPEENKAYSIFAQSLDRSGYALGTLTYDANVVATIPEMDPLPILSHADMGMNMSSMKEMPKKKEAAMKCGAGMDMSASEPKMDMSKPAIPITPLQERRGVQTTMRAMNPQYRLSDPGVGLRQSKRKVLTYADLKSLTPTTHDRYPHREIILRLTGNMERYMWSINGIAYKDAAPLEFKYGERLRITYINDTMMNHPMHLHGMWSDLETGDDNHLPKKHTIISQPGSKISFRVNVDARGSWAYHCHLLYHMAGMFRKVVVV</sequence>
<protein>
    <recommendedName>
        <fullName evidence="9">Copper oxidase</fullName>
    </recommendedName>
</protein>
<accession>T0IZT1</accession>
<dbReference type="SUPFAM" id="SSF49503">
    <property type="entry name" value="Cupredoxins"/>
    <property type="match status" value="3"/>
</dbReference>
<dbReference type="STRING" id="1172190.M947_11450"/>
<dbReference type="AlphaFoldDB" id="T0IZT1"/>
<evidence type="ECO:0000259" key="6">
    <source>
        <dbReference type="Pfam" id="PF07732"/>
    </source>
</evidence>
<feature type="domain" description="Plastocyanin-like" evidence="4">
    <location>
        <begin position="230"/>
        <end position="351"/>
    </location>
</feature>
<gene>
    <name evidence="7" type="ORF">M947_11450</name>
</gene>
<evidence type="ECO:0008006" key="9">
    <source>
        <dbReference type="Google" id="ProtNLM"/>
    </source>
</evidence>
<dbReference type="EMBL" id="AUPZ01000022">
    <property type="protein sequence ID" value="EQB34305.1"/>
    <property type="molecule type" value="Genomic_DNA"/>
</dbReference>
<dbReference type="RefSeq" id="WP_021288522.1">
    <property type="nucleotide sequence ID" value="NZ_AUPZ01000022.1"/>
</dbReference>
<dbReference type="Gene3D" id="2.60.40.420">
    <property type="entry name" value="Cupredoxins - blue copper proteins"/>
    <property type="match status" value="3"/>
</dbReference>
<dbReference type="GO" id="GO:0016491">
    <property type="term" value="F:oxidoreductase activity"/>
    <property type="evidence" value="ECO:0007669"/>
    <property type="project" value="UniProtKB-KW"/>
</dbReference>
<evidence type="ECO:0000256" key="1">
    <source>
        <dbReference type="ARBA" id="ARBA00022723"/>
    </source>
</evidence>
<organism evidence="7 8">
    <name type="scientific">Sulfurimonas hongkongensis</name>
    <dbReference type="NCBI Taxonomy" id="1172190"/>
    <lineage>
        <taxon>Bacteria</taxon>
        <taxon>Pseudomonadati</taxon>
        <taxon>Campylobacterota</taxon>
        <taxon>Epsilonproteobacteria</taxon>
        <taxon>Campylobacterales</taxon>
        <taxon>Sulfurimonadaceae</taxon>
        <taxon>Sulfurimonas</taxon>
    </lineage>
</organism>
<dbReference type="PANTHER" id="PTHR11709:SF394">
    <property type="entry name" value="FI03373P-RELATED"/>
    <property type="match status" value="1"/>
</dbReference>
<dbReference type="InterPro" id="IPR034279">
    <property type="entry name" value="CuRO_3_CopA"/>
</dbReference>
<reference evidence="7 8" key="1">
    <citation type="submission" date="2013-07" db="EMBL/GenBank/DDBJ databases">
        <title>Sulfurimonas hongkongensis AST-10 Genome Sequencing.</title>
        <authorList>
            <person name="Cai L."/>
            <person name="Zhang T."/>
        </authorList>
    </citation>
    <scope>NUCLEOTIDE SEQUENCE [LARGE SCALE GENOMIC DNA]</scope>
    <source>
        <strain evidence="7 8">AST-10</strain>
    </source>
</reference>
<evidence type="ECO:0000313" key="7">
    <source>
        <dbReference type="EMBL" id="EQB34305.1"/>
    </source>
</evidence>
<dbReference type="GO" id="GO:0042597">
    <property type="term" value="C:periplasmic space"/>
    <property type="evidence" value="ECO:0007669"/>
    <property type="project" value="InterPro"/>
</dbReference>
<proteinExistence type="predicted"/>
<dbReference type="InterPro" id="IPR008972">
    <property type="entry name" value="Cupredoxin"/>
</dbReference>
<evidence type="ECO:0000313" key="8">
    <source>
        <dbReference type="Proteomes" id="UP000015520"/>
    </source>
</evidence>
<name>T0IZT1_9BACT</name>
<dbReference type="OrthoDB" id="9757546at2"/>
<evidence type="ECO:0000259" key="4">
    <source>
        <dbReference type="Pfam" id="PF00394"/>
    </source>
</evidence>
<dbReference type="eggNOG" id="COG2132">
    <property type="taxonomic scope" value="Bacteria"/>
</dbReference>
<evidence type="ECO:0000256" key="3">
    <source>
        <dbReference type="ARBA" id="ARBA00023008"/>
    </source>
</evidence>
<dbReference type="PATRIC" id="fig|1172190.3.peg.2207"/>
<evidence type="ECO:0000259" key="5">
    <source>
        <dbReference type="Pfam" id="PF07731"/>
    </source>
</evidence>
<dbReference type="CDD" id="cd13896">
    <property type="entry name" value="CuRO_3_CopA"/>
    <property type="match status" value="1"/>
</dbReference>
<dbReference type="InterPro" id="IPR011707">
    <property type="entry name" value="Cu-oxidase-like_N"/>
</dbReference>
<comment type="caution">
    <text evidence="7">The sequence shown here is derived from an EMBL/GenBank/DDBJ whole genome shotgun (WGS) entry which is preliminary data.</text>
</comment>
<dbReference type="GO" id="GO:0005507">
    <property type="term" value="F:copper ion binding"/>
    <property type="evidence" value="ECO:0007669"/>
    <property type="project" value="InterPro"/>
</dbReference>
<dbReference type="CDD" id="cd13874">
    <property type="entry name" value="CuRO_2_CopA"/>
    <property type="match status" value="1"/>
</dbReference>
<keyword evidence="8" id="KW-1185">Reference proteome</keyword>
<keyword evidence="2" id="KW-0560">Oxidoreductase</keyword>
<dbReference type="Pfam" id="PF07731">
    <property type="entry name" value="Cu-oxidase_2"/>
    <property type="match status" value="1"/>
</dbReference>
<feature type="domain" description="Plastocyanin-like" evidence="6">
    <location>
        <begin position="55"/>
        <end position="166"/>
    </location>
</feature>
<feature type="domain" description="Plastocyanin-like" evidence="5">
    <location>
        <begin position="468"/>
        <end position="582"/>
    </location>
</feature>
<dbReference type="Pfam" id="PF07732">
    <property type="entry name" value="Cu-oxidase_3"/>
    <property type="match status" value="1"/>
</dbReference>
<dbReference type="PANTHER" id="PTHR11709">
    <property type="entry name" value="MULTI-COPPER OXIDASE"/>
    <property type="match status" value="1"/>
</dbReference>
<dbReference type="NCBIfam" id="TIGR01480">
    <property type="entry name" value="copper_res_A"/>
    <property type="match status" value="1"/>
</dbReference>
<evidence type="ECO:0000256" key="2">
    <source>
        <dbReference type="ARBA" id="ARBA00023002"/>
    </source>
</evidence>
<dbReference type="InterPro" id="IPR001117">
    <property type="entry name" value="Cu-oxidase_2nd"/>
</dbReference>